<feature type="region of interest" description="Disordered" evidence="1">
    <location>
        <begin position="35"/>
        <end position="63"/>
    </location>
</feature>
<accession>A0ABN3N0U6</accession>
<dbReference type="SUPFAM" id="SSF51126">
    <property type="entry name" value="Pectin lyase-like"/>
    <property type="match status" value="1"/>
</dbReference>
<dbReference type="EMBL" id="BAAARY010000001">
    <property type="protein sequence ID" value="GAA2512437.1"/>
    <property type="molecule type" value="Genomic_DNA"/>
</dbReference>
<gene>
    <name evidence="2" type="ORF">GCM10010201_04670</name>
</gene>
<comment type="caution">
    <text evidence="2">The sequence shown here is derived from an EMBL/GenBank/DDBJ whole genome shotgun (WGS) entry which is preliminary data.</text>
</comment>
<evidence type="ECO:0000256" key="1">
    <source>
        <dbReference type="SAM" id="MobiDB-lite"/>
    </source>
</evidence>
<evidence type="ECO:0000313" key="3">
    <source>
        <dbReference type="Proteomes" id="UP001499978"/>
    </source>
</evidence>
<dbReference type="Gene3D" id="2.160.20.10">
    <property type="entry name" value="Single-stranded right-handed beta-helix, Pectin lyase-like"/>
    <property type="match status" value="1"/>
</dbReference>
<dbReference type="InterPro" id="IPR011050">
    <property type="entry name" value="Pectin_lyase_fold/virulence"/>
</dbReference>
<organism evidence="2 3">
    <name type="scientific">Pilimelia columellifera subsp. columellifera</name>
    <dbReference type="NCBI Taxonomy" id="706583"/>
    <lineage>
        <taxon>Bacteria</taxon>
        <taxon>Bacillati</taxon>
        <taxon>Actinomycetota</taxon>
        <taxon>Actinomycetes</taxon>
        <taxon>Micromonosporales</taxon>
        <taxon>Micromonosporaceae</taxon>
        <taxon>Pilimelia</taxon>
    </lineage>
</organism>
<evidence type="ECO:0000313" key="2">
    <source>
        <dbReference type="EMBL" id="GAA2512437.1"/>
    </source>
</evidence>
<reference evidence="2 3" key="1">
    <citation type="journal article" date="2019" name="Int. J. Syst. Evol. Microbiol.">
        <title>The Global Catalogue of Microorganisms (GCM) 10K type strain sequencing project: providing services to taxonomists for standard genome sequencing and annotation.</title>
        <authorList>
            <consortium name="The Broad Institute Genomics Platform"/>
            <consortium name="The Broad Institute Genome Sequencing Center for Infectious Disease"/>
            <person name="Wu L."/>
            <person name="Ma J."/>
        </authorList>
    </citation>
    <scope>NUCLEOTIDE SEQUENCE [LARGE SCALE GENOMIC DNA]</scope>
    <source>
        <strain evidence="2 3">JCM 3367</strain>
    </source>
</reference>
<dbReference type="RefSeq" id="WP_344167342.1">
    <property type="nucleotide sequence ID" value="NZ_BAAARY010000001.1"/>
</dbReference>
<sequence length="366" mass="38415">MRPAWANRRRLVWGGGVLAGLAALAVVVTVMPTAESRPEPTARPATSNDANAPGATPDEPAPAGVIGCPRANVTVDSATALVAALAAARPGHTIQLRDGVYPGRFVARAAGTPTNPVHLCGSAEVVLDGGGPTRGYGLHLDGASYWRLIGFTVRNTQKGVVADKVRGVLIHRLTIEATGDEAIHLRAFSTDNVVDGNTIRDTGRRRAKFGEGVYIGTAKSNWCDITRCQPDRSDRNTVRGNTITATTAEAVDVKEGTSDGQVVDNTFDGGRLKHTGADSWVDIKGNNWVIRGNTGRNSPEDGFQTHSIVDGWGRGNVFTGNDATVNGPGWAFKLAPALDNKVTCDNRATGAEKGLSNVTCSPPPPN</sequence>
<keyword evidence="3" id="KW-1185">Reference proteome</keyword>
<dbReference type="Proteomes" id="UP001499978">
    <property type="component" value="Unassembled WGS sequence"/>
</dbReference>
<evidence type="ECO:0008006" key="4">
    <source>
        <dbReference type="Google" id="ProtNLM"/>
    </source>
</evidence>
<name>A0ABN3N0U6_9ACTN</name>
<protein>
    <recommendedName>
        <fullName evidence="4">Right handed beta helix domain-containing protein</fullName>
    </recommendedName>
</protein>
<proteinExistence type="predicted"/>
<dbReference type="SMART" id="SM00710">
    <property type="entry name" value="PbH1"/>
    <property type="match status" value="6"/>
</dbReference>
<dbReference type="InterPro" id="IPR006626">
    <property type="entry name" value="PbH1"/>
</dbReference>
<dbReference type="InterPro" id="IPR012334">
    <property type="entry name" value="Pectin_lyas_fold"/>
</dbReference>